<feature type="non-terminal residue" evidence="2">
    <location>
        <position position="1"/>
    </location>
</feature>
<dbReference type="EMBL" id="HACG01019517">
    <property type="protein sequence ID" value="CEK66382.1"/>
    <property type="molecule type" value="Transcribed_RNA"/>
</dbReference>
<dbReference type="AlphaFoldDB" id="A0A0B6ZD44"/>
<dbReference type="InterPro" id="IPR036116">
    <property type="entry name" value="FN3_sf"/>
</dbReference>
<dbReference type="CDD" id="cd00063">
    <property type="entry name" value="FN3"/>
    <property type="match status" value="1"/>
</dbReference>
<accession>A0A0B6ZD44</accession>
<keyword evidence="1" id="KW-0812">Transmembrane</keyword>
<evidence type="ECO:0000256" key="1">
    <source>
        <dbReference type="SAM" id="Phobius"/>
    </source>
</evidence>
<gene>
    <name evidence="2" type="primary">ORF58485</name>
</gene>
<evidence type="ECO:0000313" key="2">
    <source>
        <dbReference type="EMBL" id="CEK66382.1"/>
    </source>
</evidence>
<protein>
    <submittedName>
        <fullName evidence="2">Uncharacterized protein</fullName>
    </submittedName>
</protein>
<reference evidence="2" key="1">
    <citation type="submission" date="2014-12" db="EMBL/GenBank/DDBJ databases">
        <title>Insight into the proteome of Arion vulgaris.</title>
        <authorList>
            <person name="Aradska J."/>
            <person name="Bulat T."/>
            <person name="Smidak R."/>
            <person name="Sarate P."/>
            <person name="Gangsoo J."/>
            <person name="Sialana F."/>
            <person name="Bilban M."/>
            <person name="Lubec G."/>
        </authorList>
    </citation>
    <scope>NUCLEOTIDE SEQUENCE</scope>
    <source>
        <tissue evidence="2">Skin</tissue>
    </source>
</reference>
<sequence length="253" mass="28153">WKPSCSDRSGIPESYIVRIKPSGMKEQLYKVSTLNLSVPYIHDGINYTMTVRTDSAGSQDSYPITKFISYVGKPFNIIVLYGDDNSVTLRWQFPPAQDQMNGFRQFVVRIKGDDVDQVDYTSKFEATLHLEKEGKYTVTITAKSKPGHTIGAPENYGFLFEKHVSSANTEVISISKTNLLAILVPVALVVVSLSAGLVFFIVRHKRLQRSFLAFANSHYNIQSGTTTFSEDLGLDGDEPLIQGFSDDEPLVIA</sequence>
<proteinExistence type="predicted"/>
<dbReference type="InterPro" id="IPR003961">
    <property type="entry name" value="FN3_dom"/>
</dbReference>
<keyword evidence="1" id="KW-1133">Transmembrane helix</keyword>
<dbReference type="SUPFAM" id="SSF49265">
    <property type="entry name" value="Fibronectin type III"/>
    <property type="match status" value="1"/>
</dbReference>
<organism evidence="2">
    <name type="scientific">Arion vulgaris</name>
    <dbReference type="NCBI Taxonomy" id="1028688"/>
    <lineage>
        <taxon>Eukaryota</taxon>
        <taxon>Metazoa</taxon>
        <taxon>Spiralia</taxon>
        <taxon>Lophotrochozoa</taxon>
        <taxon>Mollusca</taxon>
        <taxon>Gastropoda</taxon>
        <taxon>Heterobranchia</taxon>
        <taxon>Euthyneura</taxon>
        <taxon>Panpulmonata</taxon>
        <taxon>Eupulmonata</taxon>
        <taxon>Stylommatophora</taxon>
        <taxon>Helicina</taxon>
        <taxon>Arionoidea</taxon>
        <taxon>Arionidae</taxon>
        <taxon>Arion</taxon>
    </lineage>
</organism>
<name>A0A0B6ZD44_9EUPU</name>
<feature type="transmembrane region" description="Helical" evidence="1">
    <location>
        <begin position="179"/>
        <end position="202"/>
    </location>
</feature>
<keyword evidence="1" id="KW-0472">Membrane</keyword>